<dbReference type="InterPro" id="IPR038534">
    <property type="entry name" value="Rtr1/RPAP2_sf"/>
</dbReference>
<evidence type="ECO:0000256" key="12">
    <source>
        <dbReference type="RuleBase" id="RU367080"/>
    </source>
</evidence>
<evidence type="ECO:0000256" key="11">
    <source>
        <dbReference type="PROSITE-ProRule" id="PRU00812"/>
    </source>
</evidence>
<dbReference type="Gene3D" id="1.25.40.820">
    <property type="match status" value="1"/>
</dbReference>
<keyword evidence="3 12" id="KW-0479">Metal-binding</keyword>
<accession>A0A0D9QHV7</accession>
<feature type="compositionally biased region" description="Basic and acidic residues" evidence="13">
    <location>
        <begin position="391"/>
        <end position="412"/>
    </location>
</feature>
<evidence type="ECO:0000256" key="2">
    <source>
        <dbReference type="ARBA" id="ARBA00005676"/>
    </source>
</evidence>
<keyword evidence="16" id="KW-1185">Reference proteome</keyword>
<feature type="compositionally biased region" description="Basic and acidic residues" evidence="13">
    <location>
        <begin position="477"/>
        <end position="490"/>
    </location>
</feature>
<feature type="compositionally biased region" description="Basic and acidic residues" evidence="13">
    <location>
        <begin position="526"/>
        <end position="539"/>
    </location>
</feature>
<feature type="compositionally biased region" description="Basic and acidic residues" evidence="13">
    <location>
        <begin position="357"/>
        <end position="373"/>
    </location>
</feature>
<evidence type="ECO:0000256" key="4">
    <source>
        <dbReference type="ARBA" id="ARBA00022771"/>
    </source>
</evidence>
<feature type="compositionally biased region" description="Polar residues" evidence="13">
    <location>
        <begin position="509"/>
        <end position="518"/>
    </location>
</feature>
<comment type="function">
    <text evidence="12">Putative RNA polymerase II subunit B1 C-terminal domain (CTD) phosphatase involved in RNA polymerase II transcription regulation.</text>
</comment>
<dbReference type="AlphaFoldDB" id="A0A0D9QHV7"/>
<dbReference type="PANTHER" id="PTHR14732">
    <property type="entry name" value="RNA POLYMERASE II SUBUNIT B1 CTD PHOSPHATASE RPAP2-RELATED"/>
    <property type="match status" value="1"/>
</dbReference>
<evidence type="ECO:0000256" key="6">
    <source>
        <dbReference type="ARBA" id="ARBA00022833"/>
    </source>
</evidence>
<feature type="compositionally biased region" description="Acidic residues" evidence="13">
    <location>
        <begin position="792"/>
        <end position="814"/>
    </location>
</feature>
<evidence type="ECO:0000313" key="16">
    <source>
        <dbReference type="Proteomes" id="UP000054561"/>
    </source>
</evidence>
<protein>
    <recommendedName>
        <fullName evidence="12">RNA polymerase II subunit B1 CTD phosphatase RPAP2 homolog</fullName>
        <ecNumber evidence="12">3.1.3.16</ecNumber>
    </recommendedName>
</protein>
<feature type="compositionally biased region" description="Basic and acidic residues" evidence="13">
    <location>
        <begin position="736"/>
        <end position="746"/>
    </location>
</feature>
<dbReference type="OMA" id="YDKNRTY"/>
<evidence type="ECO:0000313" key="15">
    <source>
        <dbReference type="EMBL" id="KJP85296.1"/>
    </source>
</evidence>
<feature type="region of interest" description="Disordered" evidence="13">
    <location>
        <begin position="783"/>
        <end position="821"/>
    </location>
</feature>
<keyword evidence="8 12" id="KW-0539">Nucleus</keyword>
<feature type="region of interest" description="Disordered" evidence="13">
    <location>
        <begin position="578"/>
        <end position="756"/>
    </location>
</feature>
<feature type="compositionally biased region" description="Basic and acidic residues" evidence="13">
    <location>
        <begin position="582"/>
        <end position="616"/>
    </location>
</feature>
<feature type="compositionally biased region" description="Basic and acidic residues" evidence="13">
    <location>
        <begin position="272"/>
        <end position="286"/>
    </location>
</feature>
<dbReference type="GO" id="GO:0005634">
    <property type="term" value="C:nucleus"/>
    <property type="evidence" value="ECO:0007669"/>
    <property type="project" value="UniProtKB-SubCell"/>
</dbReference>
<dbReference type="OrthoDB" id="361971at2759"/>
<feature type="region of interest" description="Disordered" evidence="13">
    <location>
        <begin position="272"/>
        <end position="294"/>
    </location>
</feature>
<feature type="region of interest" description="Disordered" evidence="13">
    <location>
        <begin position="389"/>
        <end position="412"/>
    </location>
</feature>
<comment type="subcellular location">
    <subcellularLocation>
        <location evidence="1 12">Nucleus</location>
    </subcellularLocation>
</comment>
<dbReference type="InterPro" id="IPR039693">
    <property type="entry name" value="Rtr1/RPAP2"/>
</dbReference>
<evidence type="ECO:0000256" key="9">
    <source>
        <dbReference type="ARBA" id="ARBA00047761"/>
    </source>
</evidence>
<dbReference type="PROSITE" id="PS51479">
    <property type="entry name" value="ZF_RTR1"/>
    <property type="match status" value="1"/>
</dbReference>
<dbReference type="GO" id="GO:0008420">
    <property type="term" value="F:RNA polymerase II CTD heptapeptide repeat phosphatase activity"/>
    <property type="evidence" value="ECO:0007669"/>
    <property type="project" value="UniProtKB-UniRule"/>
</dbReference>
<dbReference type="InterPro" id="IPR007308">
    <property type="entry name" value="Rtr1/RPAP2_dom"/>
</dbReference>
<evidence type="ECO:0000256" key="5">
    <source>
        <dbReference type="ARBA" id="ARBA00022801"/>
    </source>
</evidence>
<feature type="compositionally biased region" description="Acidic residues" evidence="13">
    <location>
        <begin position="687"/>
        <end position="714"/>
    </location>
</feature>
<dbReference type="GO" id="GO:0008270">
    <property type="term" value="F:zinc ion binding"/>
    <property type="evidence" value="ECO:0007669"/>
    <property type="project" value="UniProtKB-KW"/>
</dbReference>
<comment type="catalytic activity">
    <reaction evidence="10 12">
        <text>O-phospho-L-threonyl-[protein] + H2O = L-threonyl-[protein] + phosphate</text>
        <dbReference type="Rhea" id="RHEA:47004"/>
        <dbReference type="Rhea" id="RHEA-COMP:11060"/>
        <dbReference type="Rhea" id="RHEA-COMP:11605"/>
        <dbReference type="ChEBI" id="CHEBI:15377"/>
        <dbReference type="ChEBI" id="CHEBI:30013"/>
        <dbReference type="ChEBI" id="CHEBI:43474"/>
        <dbReference type="ChEBI" id="CHEBI:61977"/>
        <dbReference type="EC" id="3.1.3.16"/>
    </reaction>
</comment>
<evidence type="ECO:0000256" key="1">
    <source>
        <dbReference type="ARBA" id="ARBA00004123"/>
    </source>
</evidence>
<reference evidence="15 16" key="1">
    <citation type="submission" date="2014-03" db="EMBL/GenBank/DDBJ databases">
        <title>The Genome Sequence of Plasmodium fragile nilgiri.</title>
        <authorList>
            <consortium name="The Broad Institute Genomics Platform"/>
            <consortium name="The Broad Institute Genome Sequencing Center for Infectious Disease"/>
            <person name="Neafsey D."/>
            <person name="Duraisingh M."/>
            <person name="Young S.K."/>
            <person name="Zeng Q."/>
            <person name="Gargeya S."/>
            <person name="Abouelleil A."/>
            <person name="Alvarado L."/>
            <person name="Chapman S.B."/>
            <person name="Gainer-Dewar J."/>
            <person name="Goldberg J."/>
            <person name="Griggs A."/>
            <person name="Gujja S."/>
            <person name="Hansen M."/>
            <person name="Howarth C."/>
            <person name="Imamovic A."/>
            <person name="Larimer J."/>
            <person name="Pearson M."/>
            <person name="Poon T.W."/>
            <person name="Priest M."/>
            <person name="Roberts A."/>
            <person name="Saif S."/>
            <person name="Shea T."/>
            <person name="Sykes S."/>
            <person name="Wortman J."/>
            <person name="Nusbaum C."/>
            <person name="Birren B."/>
        </authorList>
    </citation>
    <scope>NUCLEOTIDE SEQUENCE [LARGE SCALE GENOMIC DNA]</scope>
    <source>
        <strain evidence="16">nilgiri</strain>
    </source>
</reference>
<dbReference type="GO" id="GO:0005737">
    <property type="term" value="C:cytoplasm"/>
    <property type="evidence" value="ECO:0007669"/>
    <property type="project" value="TreeGrafter"/>
</dbReference>
<feature type="compositionally biased region" description="Acidic residues" evidence="13">
    <location>
        <begin position="330"/>
        <end position="342"/>
    </location>
</feature>
<dbReference type="GeneID" id="24270392"/>
<dbReference type="GO" id="GO:0043175">
    <property type="term" value="F:RNA polymerase core enzyme binding"/>
    <property type="evidence" value="ECO:0007669"/>
    <property type="project" value="UniProtKB-UniRule"/>
</dbReference>
<keyword evidence="4 12" id="KW-0863">Zinc-finger</keyword>
<name>A0A0D9QHV7_PLAFR</name>
<dbReference type="Pfam" id="PF04181">
    <property type="entry name" value="RPAP2_Rtr1"/>
    <property type="match status" value="1"/>
</dbReference>
<dbReference type="EMBL" id="KQ001735">
    <property type="protein sequence ID" value="KJP85296.1"/>
    <property type="molecule type" value="Genomic_DNA"/>
</dbReference>
<feature type="region of interest" description="Disordered" evidence="13">
    <location>
        <begin position="330"/>
        <end position="349"/>
    </location>
</feature>
<gene>
    <name evidence="15" type="ORF">AK88_05078</name>
</gene>
<evidence type="ECO:0000256" key="8">
    <source>
        <dbReference type="ARBA" id="ARBA00023242"/>
    </source>
</evidence>
<dbReference type="Proteomes" id="UP000054561">
    <property type="component" value="Unassembled WGS sequence"/>
</dbReference>
<dbReference type="EC" id="3.1.3.16" evidence="12"/>
<comment type="similarity">
    <text evidence="2 11 12">Belongs to the RPAP2 family.</text>
</comment>
<keyword evidence="5 12" id="KW-0378">Hydrolase</keyword>
<evidence type="ECO:0000256" key="7">
    <source>
        <dbReference type="ARBA" id="ARBA00022912"/>
    </source>
</evidence>
<dbReference type="RefSeq" id="XP_012338103.1">
    <property type="nucleotide sequence ID" value="XM_012482680.1"/>
</dbReference>
<dbReference type="VEuPathDB" id="PlasmoDB:AK88_05078"/>
<feature type="region of interest" description="Disordered" evidence="13">
    <location>
        <begin position="450"/>
        <end position="539"/>
    </location>
</feature>
<keyword evidence="7 12" id="KW-0904">Protein phosphatase</keyword>
<proteinExistence type="inferred from homology"/>
<keyword evidence="6 12" id="KW-0862">Zinc</keyword>
<evidence type="ECO:0000256" key="13">
    <source>
        <dbReference type="SAM" id="MobiDB-lite"/>
    </source>
</evidence>
<sequence length="979" mass="111354">MSAQIRKKKNLLERETKLNNLAQIFHRKLETLLIYIRVPKKKQEKLFFNDFFNVEEVSAYINTVVDDEQCVDGMHDNHLDHAGGKPCSGESSLNLNADNEIKSNKDIFIKNLLIFLNNLIVLYFSKSNLIDVCINRRSFNKCGFYACDNVFLNAPNKGKYKIDAKSKNIYLREYYDLFCSASCMNYNLHLLKEIAKNAKNANNAKGGPGGAGGDKTNLKTKCQLIYIMFLTFFPIFKFHDINVLLNNLELVYIQNHKIFFKSGKGEVVQMDGKDKGDAHHTHEKNNKKNNAVNGEDKVCTIRTVKDQVSQKNHQLKKTLFPIIVEKQDGCEDNEEEITDESPQDISSNDKVIPNHVVRSDHPQGETSNERDGNKMLILPLVESLRDYTQVKTKEDHPTKEEGDNYTKKEQGKNNKCKNVRFNEDVQTYEYFKDERVDVYSVAKTSMEVNHEGAAQGEDSPPSEDIITYNASQSGDASKSDEDDHGGKVDSGEPTQRGETTMREEPAEETNGQSVTLQGASDEEVKEEAARETEPPDGEMAKVYEQVRQSIFTNHKHFFEDILTNNLFDSNKVIGFDYEGGEQEDKEKQAEQVEEEKQVEQTEEKQVEQEKTEKDLRTCAAQRMSEINLKHDRERKGRRIVLLSSPGGGGATRGIPQANEGGGAPEEDEAESVGAMSDVVGREKEDATSLDEEKEDATSLDEEKEDATSLDEEKEDATSRDEEKEDAASPDEENEDAASRDEQKEDAASPDEEDNEKLQNLLMEKKKKISKQYDETFNRCMPPFLFSGTDGDSGGEECPEDLLNDKDESSDDEEQVQQVKGQNKYTYSTDKCSAYEDMSLYVVLWDILTGIISQYTFYFFQGSEFIIPKCLTEEERDRKNEFLRNVSQHMPRTIHPIAPTILNVCQTFSFGKPLLPFKKIIYESIIYVIAAALARHKVELIPSGEMENVRKAEEFLILENGMDEEQLEELAMLFCEHFCH</sequence>
<evidence type="ECO:0000256" key="3">
    <source>
        <dbReference type="ARBA" id="ARBA00022723"/>
    </source>
</evidence>
<feature type="region of interest" description="Disordered" evidence="13">
    <location>
        <begin position="355"/>
        <end position="374"/>
    </location>
</feature>
<organism evidence="15 16">
    <name type="scientific">Plasmodium fragile</name>
    <dbReference type="NCBI Taxonomy" id="5857"/>
    <lineage>
        <taxon>Eukaryota</taxon>
        <taxon>Sar</taxon>
        <taxon>Alveolata</taxon>
        <taxon>Apicomplexa</taxon>
        <taxon>Aconoidasida</taxon>
        <taxon>Haemosporida</taxon>
        <taxon>Plasmodiidae</taxon>
        <taxon>Plasmodium</taxon>
        <taxon>Plasmodium (Plasmodium)</taxon>
    </lineage>
</organism>
<dbReference type="PANTHER" id="PTHR14732:SF0">
    <property type="entry name" value="RNA POLYMERASE II SUBUNIT B1 CTD PHOSPHATASE RPAP2-RELATED"/>
    <property type="match status" value="1"/>
</dbReference>
<feature type="domain" description="RTR1-type" evidence="14">
    <location>
        <begin position="119"/>
        <end position="203"/>
    </location>
</feature>
<feature type="compositionally biased region" description="Acidic residues" evidence="13">
    <location>
        <begin position="722"/>
        <end position="735"/>
    </location>
</feature>
<comment type="catalytic activity">
    <reaction evidence="9 12">
        <text>O-phospho-L-seryl-[protein] + H2O = L-seryl-[protein] + phosphate</text>
        <dbReference type="Rhea" id="RHEA:20629"/>
        <dbReference type="Rhea" id="RHEA-COMP:9863"/>
        <dbReference type="Rhea" id="RHEA-COMP:11604"/>
        <dbReference type="ChEBI" id="CHEBI:15377"/>
        <dbReference type="ChEBI" id="CHEBI:29999"/>
        <dbReference type="ChEBI" id="CHEBI:43474"/>
        <dbReference type="ChEBI" id="CHEBI:83421"/>
        <dbReference type="EC" id="3.1.3.16"/>
    </reaction>
</comment>
<evidence type="ECO:0000256" key="10">
    <source>
        <dbReference type="ARBA" id="ARBA00048336"/>
    </source>
</evidence>
<evidence type="ECO:0000259" key="14">
    <source>
        <dbReference type="PROSITE" id="PS51479"/>
    </source>
</evidence>